<sequence>MTFDLVQIEQLEYAKLIGASLLTIVSLIVILLFYRRLNRLDPALFYRAAKSIREILGNERTEERRDAEQILGIRTSDPLGIASSGITTMHTQARQDMRAMRKDIVERVRQDWKDTNRTIALVFVSATLCSAAALYAVLLLTMESPEQPDGVFAEVYGLVGIAVANAMLLGALSDFFESIGFELISVSYEKGLNIVSINVFLARLSANIISIACVIKYFDFRRAGKAFMEEYQGM</sequence>
<protein>
    <submittedName>
        <fullName evidence="2">Uncharacterized protein</fullName>
    </submittedName>
</protein>
<keyword evidence="3" id="KW-1185">Reference proteome</keyword>
<dbReference type="EMBL" id="CP012661">
    <property type="protein sequence ID" value="AMY69813.1"/>
    <property type="molecule type" value="Genomic_DNA"/>
</dbReference>
<evidence type="ECO:0000256" key="1">
    <source>
        <dbReference type="SAM" id="Phobius"/>
    </source>
</evidence>
<evidence type="ECO:0000313" key="3">
    <source>
        <dbReference type="Proteomes" id="UP000076128"/>
    </source>
</evidence>
<dbReference type="AlphaFoldDB" id="A0A165SP94"/>
<dbReference type="KEGG" id="daa:AKL17_2570"/>
<dbReference type="Proteomes" id="UP000076128">
    <property type="component" value="Chromosome"/>
</dbReference>
<evidence type="ECO:0000313" key="2">
    <source>
        <dbReference type="EMBL" id="AMY69813.1"/>
    </source>
</evidence>
<name>A0A165SP94_9RHOB</name>
<gene>
    <name evidence="2" type="ORF">AKL17_2570</name>
</gene>
<feature type="transmembrane region" description="Helical" evidence="1">
    <location>
        <begin position="119"/>
        <end position="140"/>
    </location>
</feature>
<keyword evidence="1" id="KW-0812">Transmembrane</keyword>
<feature type="transmembrane region" description="Helical" evidence="1">
    <location>
        <begin position="155"/>
        <end position="176"/>
    </location>
</feature>
<feature type="transmembrane region" description="Helical" evidence="1">
    <location>
        <begin position="197"/>
        <end position="218"/>
    </location>
</feature>
<proteinExistence type="predicted"/>
<dbReference type="STRING" id="1335048.AKL17_2570"/>
<keyword evidence="1" id="KW-1133">Transmembrane helix</keyword>
<dbReference type="RefSeq" id="WP_166507111.1">
    <property type="nucleotide sequence ID" value="NZ_CP012661.1"/>
</dbReference>
<reference evidence="2 3" key="1">
    <citation type="submission" date="2015-09" db="EMBL/GenBank/DDBJ databases">
        <title>Complete genome sequence of Defluviimonas alba cai42t isolated from an oilfield in Xinjiang.</title>
        <authorList>
            <person name="Geng S."/>
            <person name="Pan X."/>
            <person name="Wu X."/>
        </authorList>
    </citation>
    <scope>NUCLEOTIDE SEQUENCE [LARGE SCALE GENOMIC DNA]</scope>
    <source>
        <strain evidence="3">cai42</strain>
    </source>
</reference>
<accession>A0A165SP94</accession>
<organism evidence="2 3">
    <name type="scientific">Frigidibacter mobilis</name>
    <dbReference type="NCBI Taxonomy" id="1335048"/>
    <lineage>
        <taxon>Bacteria</taxon>
        <taxon>Pseudomonadati</taxon>
        <taxon>Pseudomonadota</taxon>
        <taxon>Alphaproteobacteria</taxon>
        <taxon>Rhodobacterales</taxon>
        <taxon>Paracoccaceae</taxon>
        <taxon>Frigidibacter</taxon>
    </lineage>
</organism>
<feature type="transmembrane region" description="Helical" evidence="1">
    <location>
        <begin position="13"/>
        <end position="34"/>
    </location>
</feature>
<keyword evidence="1" id="KW-0472">Membrane</keyword>